<organism evidence="3 4">
    <name type="scientific">Planctomicrobium piriforme</name>
    <dbReference type="NCBI Taxonomy" id="1576369"/>
    <lineage>
        <taxon>Bacteria</taxon>
        <taxon>Pseudomonadati</taxon>
        <taxon>Planctomycetota</taxon>
        <taxon>Planctomycetia</taxon>
        <taxon>Planctomycetales</taxon>
        <taxon>Planctomycetaceae</taxon>
        <taxon>Planctomicrobium</taxon>
    </lineage>
</organism>
<keyword evidence="1" id="KW-0472">Membrane</keyword>
<dbReference type="AlphaFoldDB" id="A0A1I3CHT8"/>
<dbReference type="OrthoDB" id="237862at2"/>
<dbReference type="Pfam" id="PF07584">
    <property type="entry name" value="BatA"/>
    <property type="match status" value="1"/>
</dbReference>
<feature type="transmembrane region" description="Helical" evidence="1">
    <location>
        <begin position="56"/>
        <end position="78"/>
    </location>
</feature>
<evidence type="ECO:0000313" key="3">
    <source>
        <dbReference type="EMBL" id="SFH74102.1"/>
    </source>
</evidence>
<dbReference type="Proteomes" id="UP000199518">
    <property type="component" value="Unassembled WGS sequence"/>
</dbReference>
<name>A0A1I3CHT8_9PLAN</name>
<dbReference type="EMBL" id="FOQD01000002">
    <property type="protein sequence ID" value="SFH74102.1"/>
    <property type="molecule type" value="Genomic_DNA"/>
</dbReference>
<dbReference type="InterPro" id="IPR029062">
    <property type="entry name" value="Class_I_gatase-like"/>
</dbReference>
<feature type="domain" description="Aerotolerance regulator N-terminal" evidence="2">
    <location>
        <begin position="1"/>
        <end position="76"/>
    </location>
</feature>
<dbReference type="InterPro" id="IPR036465">
    <property type="entry name" value="vWFA_dom_sf"/>
</dbReference>
<keyword evidence="1" id="KW-1133">Transmembrane helix</keyword>
<accession>A0A1I3CHT8</accession>
<dbReference type="SUPFAM" id="SSF53300">
    <property type="entry name" value="vWA-like"/>
    <property type="match status" value="1"/>
</dbReference>
<evidence type="ECO:0000259" key="2">
    <source>
        <dbReference type="Pfam" id="PF07584"/>
    </source>
</evidence>
<proteinExistence type="predicted"/>
<sequence>MDFVQATFLFALAGLAVPLIIHMIHGWQTRHVQLGTTRFLSELLRETARRRKLKRWLLLSLRLMCVALLALLFARPYLMAEQPGKTRKLAVFLIDQSASMALRSDGARLVDQAVSRVKELAAPLEGESEIQMAFFDTGVRTPPVNEVTTNIKIEELKGPEALFAATSDTAALNWAREICEKSPAVERDVYLFTDLQRSGLDWIEGAAFPKGVRVHVEDLGREGVNNVAVVEALPAKTLLRPGEGTTIAVTLFNYGPFELADVPVQLTLKQGARTVHREEKVSLPPGQATELEIPTAALAAGRWEGAVVVEVEDDLTFDNRFTLALLSARQQQVLLVDGARDQTGSYPESFFLERAISVAKSGETSAESPFAVRTVFYQEGGLPDLKEFDIVVLANVGAVSKAAAQSLAQFVESGGGLLVTTGDRMTPAAVQPLREAGLAPGELLGVSRSTDLPFHWEDWDKNTTLLAPFSDPQSGDLSRLSFSAYSRFSVDPGTRVLARFPDQDPAMTDHALGRGRMVWFLSSCDRSWGDWTRSRLFLPLVHQMLGDLAHLTGGGPIQFHRLDDWEVVLDPQTASEAPRPGIVESQGRWHVFNPNERESETERCTAKELADRFRFEIQDPATSVSLQTAAVIPAVGLESRRDEIWPWCALVLVGLLGLEWFVGNRTTA</sequence>
<evidence type="ECO:0000256" key="1">
    <source>
        <dbReference type="SAM" id="Phobius"/>
    </source>
</evidence>
<reference evidence="4" key="1">
    <citation type="submission" date="2016-10" db="EMBL/GenBank/DDBJ databases">
        <authorList>
            <person name="Varghese N."/>
            <person name="Submissions S."/>
        </authorList>
    </citation>
    <scope>NUCLEOTIDE SEQUENCE [LARGE SCALE GENOMIC DNA]</scope>
    <source>
        <strain evidence="4">DSM 26348</strain>
    </source>
</reference>
<protein>
    <submittedName>
        <fullName evidence="3">N-terminal double-transmembrane domain-containing protein</fullName>
    </submittedName>
</protein>
<dbReference type="Gene3D" id="3.40.50.880">
    <property type="match status" value="1"/>
</dbReference>
<gene>
    <name evidence="3" type="ORF">SAMN05421753_102290</name>
</gene>
<evidence type="ECO:0000313" key="4">
    <source>
        <dbReference type="Proteomes" id="UP000199518"/>
    </source>
</evidence>
<feature type="transmembrane region" description="Helical" evidence="1">
    <location>
        <begin position="6"/>
        <end position="24"/>
    </location>
</feature>
<keyword evidence="4" id="KW-1185">Reference proteome</keyword>
<dbReference type="CDD" id="cd03143">
    <property type="entry name" value="A4_beta-galactosidase_middle_domain"/>
    <property type="match status" value="1"/>
</dbReference>
<dbReference type="InterPro" id="IPR024163">
    <property type="entry name" value="Aerotolerance_reg_N"/>
</dbReference>
<dbReference type="STRING" id="1576369.SAMN05421753_102290"/>
<dbReference type="SUPFAM" id="SSF52317">
    <property type="entry name" value="Class I glutamine amidotransferase-like"/>
    <property type="match status" value="1"/>
</dbReference>
<dbReference type="InterPro" id="IPR011933">
    <property type="entry name" value="Double_TM_dom"/>
</dbReference>
<dbReference type="NCBIfam" id="TIGR02226">
    <property type="entry name" value="two_anch"/>
    <property type="match status" value="1"/>
</dbReference>
<dbReference type="PANTHER" id="PTHR37464">
    <property type="entry name" value="BLL2463 PROTEIN"/>
    <property type="match status" value="1"/>
</dbReference>
<dbReference type="Gene3D" id="3.40.50.410">
    <property type="entry name" value="von Willebrand factor, type A domain"/>
    <property type="match status" value="1"/>
</dbReference>
<dbReference type="PANTHER" id="PTHR37464:SF1">
    <property type="entry name" value="BLL2463 PROTEIN"/>
    <property type="match status" value="1"/>
</dbReference>
<keyword evidence="1 3" id="KW-0812">Transmembrane</keyword>